<dbReference type="Pfam" id="PF00664">
    <property type="entry name" value="ABC_membrane"/>
    <property type="match status" value="1"/>
</dbReference>
<evidence type="ECO:0000256" key="9">
    <source>
        <dbReference type="SAM" id="Phobius"/>
    </source>
</evidence>
<feature type="region of interest" description="Disordered" evidence="8">
    <location>
        <begin position="1"/>
        <end position="20"/>
    </location>
</feature>
<feature type="transmembrane region" description="Helical" evidence="9">
    <location>
        <begin position="317"/>
        <end position="338"/>
    </location>
</feature>
<keyword evidence="7 9" id="KW-0472">Membrane</keyword>
<feature type="domain" description="Peptidase C39" evidence="12">
    <location>
        <begin position="19"/>
        <end position="143"/>
    </location>
</feature>
<dbReference type="InterPro" id="IPR027417">
    <property type="entry name" value="P-loop_NTPase"/>
</dbReference>
<dbReference type="SMART" id="SM00382">
    <property type="entry name" value="AAA"/>
    <property type="match status" value="1"/>
</dbReference>
<dbReference type="RefSeq" id="WP_263846188.1">
    <property type="nucleotide sequence ID" value="NZ_JALIEB010000024.1"/>
</dbReference>
<gene>
    <name evidence="13" type="ORF">MUB52_21305</name>
</gene>
<evidence type="ECO:0000259" key="10">
    <source>
        <dbReference type="PROSITE" id="PS50893"/>
    </source>
</evidence>
<sequence>MTVEIHPKVGAAAPPEPDRSTAADGALLPVVAWMAEAFGVTYSAEAVQARLPAGARATDPHHLMRALEAVGLSCRLVLRDPGSIDAIALPFVVWPKTGTPLIVQGLSKDRKTVQCVDAAQSTLVQDIPLRQLRRQLRAEIMLVTRSDSPARRSGMHSDADADGGSWFWGPVRANWGNWMQVLTAALLLNVMSLALPLFVMNVYDRVIPNLAYVTLWTLAIGVGIALGLDLMMRIVRANVLESIGRRVDLKVAAALFRQAMNARLLDRPGGAAGIASTIRDFEVVREFFASATFVAVIDILFIGIFVAALFWVVGPIAIVPLLAVPVVLVIALAAQLPLGRSAGRAQEMATRRHVVLVEALGGVETIKSLNAEPAMQREWDAAVTASSQINGRTRFWSNVATNGTMLVQQAVSVLIIVWGVFLVAEGAITVGGLIAANILAGRVLAPLGMIAQTIFRAQYAFKSLAALNRFMALPVEQDTVVKSDARVTEGAVRLDRVSFTYPDAPRPALDGLSLAVGPGQCVALLGRVGSGKTTTGKLLAGLIEPDSGTVLIDGIALSQYDRAELRRGIGYLPQMPDLFTGTLRENLVIGERSASDQEIAQALYFAAMDEFIAEAPEGLDMFIGEQGKHLSGGQKQGVALARLLLRRPKTLFLDEPTNAMDQRMQGQIIRRLEELNRTGVGLIISTHRQSLAAMADRLVVLDQGRAVLDGPRTEVLAKLRAMGAAKAAG</sequence>
<feature type="transmembrane region" description="Helical" evidence="9">
    <location>
        <begin position="287"/>
        <end position="311"/>
    </location>
</feature>
<dbReference type="Gene3D" id="3.90.70.10">
    <property type="entry name" value="Cysteine proteinases"/>
    <property type="match status" value="1"/>
</dbReference>
<evidence type="ECO:0000259" key="11">
    <source>
        <dbReference type="PROSITE" id="PS50929"/>
    </source>
</evidence>
<dbReference type="NCBIfam" id="TIGR03375">
    <property type="entry name" value="type_I_sec_LssB"/>
    <property type="match status" value="1"/>
</dbReference>
<evidence type="ECO:0000256" key="6">
    <source>
        <dbReference type="ARBA" id="ARBA00022989"/>
    </source>
</evidence>
<dbReference type="PROSITE" id="PS50990">
    <property type="entry name" value="PEPTIDASE_C39"/>
    <property type="match status" value="1"/>
</dbReference>
<evidence type="ECO:0000256" key="4">
    <source>
        <dbReference type="ARBA" id="ARBA00022801"/>
    </source>
</evidence>
<keyword evidence="3" id="KW-0547">Nucleotide-binding</keyword>
<evidence type="ECO:0000256" key="1">
    <source>
        <dbReference type="ARBA" id="ARBA00004651"/>
    </source>
</evidence>
<dbReference type="PROSITE" id="PS50893">
    <property type="entry name" value="ABC_TRANSPORTER_2"/>
    <property type="match status" value="1"/>
</dbReference>
<dbReference type="InterPro" id="IPR039421">
    <property type="entry name" value="Type_1_exporter"/>
</dbReference>
<dbReference type="InterPro" id="IPR005074">
    <property type="entry name" value="Peptidase_C39"/>
</dbReference>
<dbReference type="Gene3D" id="3.40.50.300">
    <property type="entry name" value="P-loop containing nucleotide triphosphate hydrolases"/>
    <property type="match status" value="1"/>
</dbReference>
<keyword evidence="5" id="KW-0067">ATP-binding</keyword>
<proteinExistence type="predicted"/>
<dbReference type="PANTHER" id="PTHR43394:SF1">
    <property type="entry name" value="ATP-BINDING CASSETTE SUB-FAMILY B MEMBER 10, MITOCHONDRIAL"/>
    <property type="match status" value="1"/>
</dbReference>
<dbReference type="InterPro" id="IPR003439">
    <property type="entry name" value="ABC_transporter-like_ATP-bd"/>
</dbReference>
<evidence type="ECO:0000313" key="13">
    <source>
        <dbReference type="EMBL" id="MCV3273981.1"/>
    </source>
</evidence>
<dbReference type="Gene3D" id="1.20.1560.10">
    <property type="entry name" value="ABC transporter type 1, transmembrane domain"/>
    <property type="match status" value="1"/>
</dbReference>
<keyword evidence="2 9" id="KW-0812">Transmembrane</keyword>
<evidence type="ECO:0000256" key="7">
    <source>
        <dbReference type="ARBA" id="ARBA00023136"/>
    </source>
</evidence>
<name>A0ABT3BK87_9RHOB</name>
<keyword evidence="4" id="KW-0378">Hydrolase</keyword>
<feature type="domain" description="ABC transporter" evidence="10">
    <location>
        <begin position="492"/>
        <end position="728"/>
    </location>
</feature>
<keyword evidence="6 9" id="KW-1133">Transmembrane helix</keyword>
<feature type="domain" description="ABC transmembrane type-1" evidence="11">
    <location>
        <begin position="181"/>
        <end position="454"/>
    </location>
</feature>
<feature type="transmembrane region" description="Helical" evidence="9">
    <location>
        <begin position="181"/>
        <end position="203"/>
    </location>
</feature>
<evidence type="ECO:0000256" key="3">
    <source>
        <dbReference type="ARBA" id="ARBA00022741"/>
    </source>
</evidence>
<dbReference type="PANTHER" id="PTHR43394">
    <property type="entry name" value="ATP-DEPENDENT PERMEASE MDL1, MITOCHONDRIAL"/>
    <property type="match status" value="1"/>
</dbReference>
<dbReference type="Proteomes" id="UP001208690">
    <property type="component" value="Unassembled WGS sequence"/>
</dbReference>
<accession>A0ABT3BK87</accession>
<organism evidence="13 14">
    <name type="scientific">Roseobacter sinensis</name>
    <dbReference type="NCBI Taxonomy" id="2931391"/>
    <lineage>
        <taxon>Bacteria</taxon>
        <taxon>Pseudomonadati</taxon>
        <taxon>Pseudomonadota</taxon>
        <taxon>Alphaproteobacteria</taxon>
        <taxon>Rhodobacterales</taxon>
        <taxon>Roseobacteraceae</taxon>
        <taxon>Roseobacter</taxon>
    </lineage>
</organism>
<dbReference type="InterPro" id="IPR036640">
    <property type="entry name" value="ABC1_TM_sf"/>
</dbReference>
<evidence type="ECO:0000259" key="12">
    <source>
        <dbReference type="PROSITE" id="PS50990"/>
    </source>
</evidence>
<comment type="caution">
    <text evidence="13">The sequence shown here is derived from an EMBL/GenBank/DDBJ whole genome shotgun (WGS) entry which is preliminary data.</text>
</comment>
<evidence type="ECO:0000256" key="5">
    <source>
        <dbReference type="ARBA" id="ARBA00022840"/>
    </source>
</evidence>
<feature type="transmembrane region" description="Helical" evidence="9">
    <location>
        <begin position="209"/>
        <end position="228"/>
    </location>
</feature>
<dbReference type="SUPFAM" id="SSF90123">
    <property type="entry name" value="ABC transporter transmembrane region"/>
    <property type="match status" value="1"/>
</dbReference>
<evidence type="ECO:0000256" key="8">
    <source>
        <dbReference type="SAM" id="MobiDB-lite"/>
    </source>
</evidence>
<evidence type="ECO:0000256" key="2">
    <source>
        <dbReference type="ARBA" id="ARBA00022692"/>
    </source>
</evidence>
<dbReference type="InterPro" id="IPR017750">
    <property type="entry name" value="ATPase_T1SS"/>
</dbReference>
<protein>
    <submittedName>
        <fullName evidence="13">Type I secretion system permease/ATPase</fullName>
    </submittedName>
</protein>
<dbReference type="PROSITE" id="PS50929">
    <property type="entry name" value="ABC_TM1F"/>
    <property type="match status" value="1"/>
</dbReference>
<dbReference type="InterPro" id="IPR011527">
    <property type="entry name" value="ABC1_TM_dom"/>
</dbReference>
<dbReference type="EMBL" id="JALIEB010000024">
    <property type="protein sequence ID" value="MCV3273981.1"/>
    <property type="molecule type" value="Genomic_DNA"/>
</dbReference>
<evidence type="ECO:0000313" key="14">
    <source>
        <dbReference type="Proteomes" id="UP001208690"/>
    </source>
</evidence>
<keyword evidence="14" id="KW-1185">Reference proteome</keyword>
<dbReference type="Pfam" id="PF00005">
    <property type="entry name" value="ABC_tran"/>
    <property type="match status" value="1"/>
</dbReference>
<dbReference type="SUPFAM" id="SSF52540">
    <property type="entry name" value="P-loop containing nucleoside triphosphate hydrolases"/>
    <property type="match status" value="1"/>
</dbReference>
<reference evidence="13 14" key="1">
    <citation type="submission" date="2022-04" db="EMBL/GenBank/DDBJ databases">
        <title>Roseobacter sp. WL0113 is a bacterium isolated from neritic sediment.</title>
        <authorList>
            <person name="Wang L."/>
            <person name="He W."/>
            <person name="Zhang D.-F."/>
        </authorList>
    </citation>
    <scope>NUCLEOTIDE SEQUENCE [LARGE SCALE GENOMIC DNA]</scope>
    <source>
        <strain evidence="13 14">WL0113</strain>
    </source>
</reference>
<dbReference type="CDD" id="cd18587">
    <property type="entry name" value="ABC_6TM_LapB_like"/>
    <property type="match status" value="1"/>
</dbReference>
<comment type="subcellular location">
    <subcellularLocation>
        <location evidence="1">Cell membrane</location>
        <topology evidence="1">Multi-pass membrane protein</topology>
    </subcellularLocation>
</comment>
<dbReference type="InterPro" id="IPR003593">
    <property type="entry name" value="AAA+_ATPase"/>
</dbReference>